<comment type="caution">
    <text evidence="2">The sequence shown here is derived from an EMBL/GenBank/DDBJ whole genome shotgun (WGS) entry which is preliminary data.</text>
</comment>
<organism evidence="2 3">
    <name type="scientific">Siphonobacter curvatus</name>
    <dbReference type="NCBI Taxonomy" id="2094562"/>
    <lineage>
        <taxon>Bacteria</taxon>
        <taxon>Pseudomonadati</taxon>
        <taxon>Bacteroidota</taxon>
        <taxon>Cytophagia</taxon>
        <taxon>Cytophagales</taxon>
        <taxon>Cytophagaceae</taxon>
        <taxon>Siphonobacter</taxon>
    </lineage>
</organism>
<sequence>MKRTIYNPALKETIVFVTTSEETSGAYSELEISLEPGGGNPMHYHKAYTELFTAQEGILGMELKHGKKIFLKPGESYLVKKGENHRFFNQNDHPITFTNKVVPGSTGLENTLRILCGLAQDGQYSKANIPRNIYHMGIGAVMSDMRLTGLAGLLTTPLVRVLAYLGRKKGIEEALIQKYCV</sequence>
<dbReference type="Pfam" id="PF07883">
    <property type="entry name" value="Cupin_2"/>
    <property type="match status" value="1"/>
</dbReference>
<dbReference type="InterPro" id="IPR053146">
    <property type="entry name" value="QDO-like"/>
</dbReference>
<dbReference type="EMBL" id="PTRA01000004">
    <property type="protein sequence ID" value="PQA55684.1"/>
    <property type="molecule type" value="Genomic_DNA"/>
</dbReference>
<proteinExistence type="predicted"/>
<evidence type="ECO:0000259" key="1">
    <source>
        <dbReference type="Pfam" id="PF07883"/>
    </source>
</evidence>
<feature type="domain" description="Cupin type-2" evidence="1">
    <location>
        <begin position="32"/>
        <end position="97"/>
    </location>
</feature>
<dbReference type="OrthoDB" id="72027at2"/>
<dbReference type="PANTHER" id="PTHR36440:SF1">
    <property type="entry name" value="PUTATIVE (AFU_ORTHOLOGUE AFUA_8G07350)-RELATED"/>
    <property type="match status" value="1"/>
</dbReference>
<dbReference type="InterPro" id="IPR011051">
    <property type="entry name" value="RmlC_Cupin_sf"/>
</dbReference>
<dbReference type="SUPFAM" id="SSF51182">
    <property type="entry name" value="RmlC-like cupins"/>
    <property type="match status" value="1"/>
</dbReference>
<dbReference type="CDD" id="cd02208">
    <property type="entry name" value="cupin_RmlC-like"/>
    <property type="match status" value="1"/>
</dbReference>
<protein>
    <recommendedName>
        <fullName evidence="1">Cupin type-2 domain-containing protein</fullName>
    </recommendedName>
</protein>
<dbReference type="PANTHER" id="PTHR36440">
    <property type="entry name" value="PUTATIVE (AFU_ORTHOLOGUE AFUA_8G07350)-RELATED"/>
    <property type="match status" value="1"/>
</dbReference>
<dbReference type="Gene3D" id="2.60.120.10">
    <property type="entry name" value="Jelly Rolls"/>
    <property type="match status" value="1"/>
</dbReference>
<dbReference type="AlphaFoldDB" id="A0A2S7II69"/>
<name>A0A2S7II69_9BACT</name>
<evidence type="ECO:0000313" key="3">
    <source>
        <dbReference type="Proteomes" id="UP000239590"/>
    </source>
</evidence>
<keyword evidence="3" id="KW-1185">Reference proteome</keyword>
<evidence type="ECO:0000313" key="2">
    <source>
        <dbReference type="EMBL" id="PQA55684.1"/>
    </source>
</evidence>
<dbReference type="RefSeq" id="WP_104715144.1">
    <property type="nucleotide sequence ID" value="NZ_PTRA01000004.1"/>
</dbReference>
<reference evidence="3" key="1">
    <citation type="submission" date="2018-02" db="EMBL/GenBank/DDBJ databases">
        <title>Genome sequencing of Solimonas sp. HR-BB.</title>
        <authorList>
            <person name="Lee Y."/>
            <person name="Jeon C.O."/>
        </authorList>
    </citation>
    <scope>NUCLEOTIDE SEQUENCE [LARGE SCALE GENOMIC DNA]</scope>
    <source>
        <strain evidence="3">HR-U</strain>
    </source>
</reference>
<gene>
    <name evidence="2" type="ORF">C5O19_19950</name>
</gene>
<dbReference type="Proteomes" id="UP000239590">
    <property type="component" value="Unassembled WGS sequence"/>
</dbReference>
<accession>A0A2S7II69</accession>
<dbReference type="InterPro" id="IPR013096">
    <property type="entry name" value="Cupin_2"/>
</dbReference>
<dbReference type="InterPro" id="IPR014710">
    <property type="entry name" value="RmlC-like_jellyroll"/>
</dbReference>